<evidence type="ECO:0000313" key="2">
    <source>
        <dbReference type="EMBL" id="RWR20038.1"/>
    </source>
</evidence>
<gene>
    <name evidence="2" type="ORF">D8Y23_06445</name>
</gene>
<dbReference type="Pfam" id="PF02577">
    <property type="entry name" value="BFN_dom"/>
    <property type="match status" value="1"/>
</dbReference>
<dbReference type="EMBL" id="RBZY01000018">
    <property type="protein sequence ID" value="RWR20038.1"/>
    <property type="molecule type" value="Genomic_DNA"/>
</dbReference>
<reference evidence="2 3" key="1">
    <citation type="journal article" date="2018" name="Front. Microbiol.">
        <title>Novel Insights Into Bacterial Dimethylsulfoniopropionate Catabolism in the East China Sea.</title>
        <authorList>
            <person name="Liu J."/>
            <person name="Liu J."/>
            <person name="Zhang S.H."/>
            <person name="Liang J."/>
            <person name="Lin H."/>
            <person name="Song D."/>
            <person name="Yang G.P."/>
            <person name="Todd J.D."/>
            <person name="Zhang X.H."/>
        </authorList>
    </citation>
    <scope>NUCLEOTIDE SEQUENCE [LARGE SCALE GENOMIC DNA]</scope>
    <source>
        <strain evidence="2 3">ZYFD042</strain>
    </source>
</reference>
<dbReference type="PANTHER" id="PTHR15160">
    <property type="entry name" value="VON HIPPEL-LINDAU PROTEIN"/>
    <property type="match status" value="1"/>
</dbReference>
<proteinExistence type="predicted"/>
<comment type="caution">
    <text evidence="2">The sequence shown here is derived from an EMBL/GenBank/DDBJ whole genome shotgun (WGS) entry which is preliminary data.</text>
</comment>
<dbReference type="OrthoDB" id="9788698at2"/>
<dbReference type="SUPFAM" id="SSF103256">
    <property type="entry name" value="Hypothetical protein TM0160"/>
    <property type="match status" value="1"/>
</dbReference>
<evidence type="ECO:0000313" key="3">
    <source>
        <dbReference type="Proteomes" id="UP000285970"/>
    </source>
</evidence>
<dbReference type="Gene3D" id="3.10.690.10">
    <property type="entry name" value="Bifunctional nuclease domain"/>
    <property type="match status" value="1"/>
</dbReference>
<dbReference type="AlphaFoldDB" id="A0A3S3LFJ1"/>
<dbReference type="RefSeq" id="WP_128217336.1">
    <property type="nucleotide sequence ID" value="NZ_RBZY01000018.1"/>
</dbReference>
<protein>
    <submittedName>
        <fullName evidence="2">Bifunctional nuclease family protein</fullName>
    </submittedName>
</protein>
<accession>A0A3S3LFJ1</accession>
<feature type="domain" description="BFN" evidence="1">
    <location>
        <begin position="1"/>
        <end position="133"/>
    </location>
</feature>
<dbReference type="InterPro" id="IPR003729">
    <property type="entry name" value="Bi_nuclease_dom"/>
</dbReference>
<dbReference type="GO" id="GO:0004518">
    <property type="term" value="F:nuclease activity"/>
    <property type="evidence" value="ECO:0007669"/>
    <property type="project" value="InterPro"/>
</dbReference>
<dbReference type="PANTHER" id="PTHR15160:SF1">
    <property type="entry name" value="VON HIPPEL-LINDAU DISEASE TUMOR SUPPRESSOR"/>
    <property type="match status" value="1"/>
</dbReference>
<organism evidence="2 3">
    <name type="scientific">Microbacterium enclense</name>
    <dbReference type="NCBI Taxonomy" id="993073"/>
    <lineage>
        <taxon>Bacteria</taxon>
        <taxon>Bacillati</taxon>
        <taxon>Actinomycetota</taxon>
        <taxon>Actinomycetes</taxon>
        <taxon>Micrococcales</taxon>
        <taxon>Microbacteriaceae</taxon>
        <taxon>Microbacterium</taxon>
    </lineage>
</organism>
<evidence type="ECO:0000259" key="1">
    <source>
        <dbReference type="PROSITE" id="PS51658"/>
    </source>
</evidence>
<dbReference type="InterPro" id="IPR036104">
    <property type="entry name" value="BFN_sf"/>
</dbReference>
<name>A0A3S3LFJ1_9MICO</name>
<dbReference type="PROSITE" id="PS51658">
    <property type="entry name" value="BFN"/>
    <property type="match status" value="1"/>
</dbReference>
<sequence>MVPVRVLGVALDSAQQHVILLAPLADSSGTVLPVWIGPQEAMSILVATEGAVTPRPLSHDLMVVMLRGLSASVDRVEITRLVEGTFYAEIHLNTPTGPFAIDARPSDAIALAARTDAPIAVAEAVLAAAGVPEGAVEFDARGDDDRVEEFRRFLDDVDPDDFQG</sequence>
<dbReference type="Proteomes" id="UP000285970">
    <property type="component" value="Unassembled WGS sequence"/>
</dbReference>